<feature type="region of interest" description="Disordered" evidence="1">
    <location>
        <begin position="95"/>
        <end position="116"/>
    </location>
</feature>
<evidence type="ECO:0000313" key="3">
    <source>
        <dbReference type="Proteomes" id="UP000054053"/>
    </source>
</evidence>
<dbReference type="Proteomes" id="UP000054053">
    <property type="component" value="Unassembled WGS sequence"/>
</dbReference>
<sequence length="116" mass="12616">MRLMGKLVTTHSLPQLCGLTTGYALTLLGIRVLKTSRFAFGKSDSTHKTAQTSTFSSRTLLGPVKDFDASQSHVGIWALEEQVFSYALFEAMGGADDVNLGKDGSNGTRSSRWEQK</sequence>
<name>A0A1B5KSL1_USTVR</name>
<organism evidence="2 3">
    <name type="scientific">Ustilaginoidea virens</name>
    <name type="common">Rice false smut fungus</name>
    <name type="synonym">Villosiclava virens</name>
    <dbReference type="NCBI Taxonomy" id="1159556"/>
    <lineage>
        <taxon>Eukaryota</taxon>
        <taxon>Fungi</taxon>
        <taxon>Dikarya</taxon>
        <taxon>Ascomycota</taxon>
        <taxon>Pezizomycotina</taxon>
        <taxon>Sordariomycetes</taxon>
        <taxon>Hypocreomycetidae</taxon>
        <taxon>Hypocreales</taxon>
        <taxon>Clavicipitaceae</taxon>
        <taxon>Ustilaginoidea</taxon>
    </lineage>
</organism>
<reference evidence="3" key="1">
    <citation type="journal article" date="2016" name="Genome Announc.">
        <title>Genome sequence of Ustilaginoidea virens IPU010, a rice pathogenic fungus causing false smut.</title>
        <authorList>
            <person name="Kumagai T."/>
            <person name="Ishii T."/>
            <person name="Terai G."/>
            <person name="Umemura M."/>
            <person name="Machida M."/>
            <person name="Asai K."/>
        </authorList>
    </citation>
    <scope>NUCLEOTIDE SEQUENCE [LARGE SCALE GENOMIC DNA]</scope>
    <source>
        <strain evidence="3">IPU010</strain>
    </source>
</reference>
<proteinExistence type="predicted"/>
<dbReference type="AlphaFoldDB" id="A0A1B5KSL1"/>
<evidence type="ECO:0000313" key="2">
    <source>
        <dbReference type="EMBL" id="GAO13885.1"/>
    </source>
</evidence>
<gene>
    <name evidence="2" type="ORF">UVI_02003990</name>
</gene>
<comment type="caution">
    <text evidence="2">The sequence shown here is derived from an EMBL/GenBank/DDBJ whole genome shotgun (WGS) entry which is preliminary data.</text>
</comment>
<evidence type="ECO:0000256" key="1">
    <source>
        <dbReference type="SAM" id="MobiDB-lite"/>
    </source>
</evidence>
<dbReference type="EMBL" id="BBTG02000002">
    <property type="protein sequence ID" value="GAO13885.1"/>
    <property type="molecule type" value="Genomic_DNA"/>
</dbReference>
<protein>
    <submittedName>
        <fullName evidence="2">Uncharacterized protein</fullName>
    </submittedName>
</protein>
<accession>A0A1B5KSL1</accession>